<keyword evidence="2" id="KW-0812">Transmembrane</keyword>
<reference evidence="3" key="2">
    <citation type="submission" date="2014-06" db="EMBL/GenBank/DDBJ databases">
        <title>The complete genome of Blastobotrys (Arxula) adeninivorans LS3 - a yeast of biotechnological interest.</title>
        <authorList>
            <person name="Kunze G."/>
            <person name="Gaillardin C."/>
            <person name="Czernicka M."/>
            <person name="Durrens P."/>
            <person name="Martin T."/>
            <person name="Boer E."/>
            <person name="Gabaldon T."/>
            <person name="Cruz J."/>
            <person name="Talla E."/>
            <person name="Marck C."/>
            <person name="Goffeau A."/>
            <person name="Barbe V."/>
            <person name="Baret P."/>
            <person name="Baronian K."/>
            <person name="Beier S."/>
            <person name="Bleykasten C."/>
            <person name="Bode R."/>
            <person name="Casaregola S."/>
            <person name="Despons L."/>
            <person name="Fairhead C."/>
            <person name="Giersberg M."/>
            <person name="Gierski P."/>
            <person name="Hahnel U."/>
            <person name="Hartmann A."/>
            <person name="Jankowska D."/>
            <person name="Jubin C."/>
            <person name="Jung P."/>
            <person name="Lafontaine I."/>
            <person name="Leh-Louis V."/>
            <person name="Lemaire M."/>
            <person name="Marcet-Houben M."/>
            <person name="Mascher M."/>
            <person name="Morel G."/>
            <person name="Richard G.-F."/>
            <person name="Riechen J."/>
            <person name="Sacerdot C."/>
            <person name="Sarkar A."/>
            <person name="Savel G."/>
            <person name="Schacherer J."/>
            <person name="Sherman D."/>
            <person name="Straub M.-L."/>
            <person name="Stein N."/>
            <person name="Thierry A."/>
            <person name="Trautwein-Schult A."/>
            <person name="Westhof E."/>
            <person name="Worch S."/>
            <person name="Dujon B."/>
            <person name="Souciet J.-L."/>
            <person name="Wincker P."/>
            <person name="Scholz U."/>
            <person name="Neuveglise N."/>
        </authorList>
    </citation>
    <scope>NUCLEOTIDE SEQUENCE</scope>
    <source>
        <strain evidence="3">LS3</strain>
    </source>
</reference>
<gene>
    <name evidence="3" type="ORF">GNLVRS02_ARAD1A00594g</name>
</gene>
<proteinExistence type="predicted"/>
<protein>
    <submittedName>
        <fullName evidence="3">ARAD1A00594p</fullName>
    </submittedName>
</protein>
<dbReference type="EMBL" id="HG937691">
    <property type="protein sequence ID" value="CDP33049.1"/>
    <property type="molecule type" value="Genomic_DNA"/>
</dbReference>
<feature type="transmembrane region" description="Helical" evidence="2">
    <location>
        <begin position="144"/>
        <end position="166"/>
    </location>
</feature>
<sequence length="209" mass="22588">MSSSVAANAANSEEPVQSIEKKERPELSLKELTREWSDVNAGHRLNLAPGLRVAAAGIVGGTAGLAGGLYRGWARASLRYLAENAHRMPTTKGGWYFYHKRKNYVVLQGGLATGLVRGAKYGAVSAGFFALEAYIDQVRGTIDFLSTMASAGTVGVAYGLMSGLMFKQALRSSKQFLAFGTVAGMMEDFIRYKRGYEVWYLGRGRTVAA</sequence>
<dbReference type="PANTHER" id="PTHR37852:SF1">
    <property type="entry name" value="HIG1 DOMAIN-CONTAINING PROTEIN"/>
    <property type="match status" value="1"/>
</dbReference>
<keyword evidence="2" id="KW-0472">Membrane</keyword>
<accession>A0A060SWY7</accession>
<dbReference type="PhylomeDB" id="A0A060SWY7"/>
<keyword evidence="2" id="KW-1133">Transmembrane helix</keyword>
<dbReference type="AlphaFoldDB" id="A0A060SWY7"/>
<organism evidence="3">
    <name type="scientific">Blastobotrys adeninivorans</name>
    <name type="common">Yeast</name>
    <name type="synonym">Arxula adeninivorans</name>
    <dbReference type="NCBI Taxonomy" id="409370"/>
    <lineage>
        <taxon>Eukaryota</taxon>
        <taxon>Fungi</taxon>
        <taxon>Dikarya</taxon>
        <taxon>Ascomycota</taxon>
        <taxon>Saccharomycotina</taxon>
        <taxon>Dipodascomycetes</taxon>
        <taxon>Dipodascales</taxon>
        <taxon>Trichomonascaceae</taxon>
        <taxon>Blastobotrys</taxon>
    </lineage>
</organism>
<feature type="compositionally biased region" description="Low complexity" evidence="1">
    <location>
        <begin position="1"/>
        <end position="12"/>
    </location>
</feature>
<evidence type="ECO:0000256" key="1">
    <source>
        <dbReference type="SAM" id="MobiDB-lite"/>
    </source>
</evidence>
<dbReference type="PANTHER" id="PTHR37852">
    <property type="entry name" value="YALI0B21208P"/>
    <property type="match status" value="1"/>
</dbReference>
<evidence type="ECO:0000256" key="2">
    <source>
        <dbReference type="SAM" id="Phobius"/>
    </source>
</evidence>
<reference evidence="3" key="1">
    <citation type="submission" date="2014-02" db="EMBL/GenBank/DDBJ databases">
        <authorList>
            <person name="Genoscope - CEA"/>
        </authorList>
    </citation>
    <scope>NUCLEOTIDE SEQUENCE</scope>
    <source>
        <strain evidence="3">LS3</strain>
    </source>
</reference>
<name>A0A060SWY7_BLAAD</name>
<evidence type="ECO:0000313" key="3">
    <source>
        <dbReference type="EMBL" id="CDP33049.1"/>
    </source>
</evidence>
<feature type="region of interest" description="Disordered" evidence="1">
    <location>
        <begin position="1"/>
        <end position="24"/>
    </location>
</feature>